<reference evidence="1" key="2">
    <citation type="submission" date="2020-09" db="EMBL/GenBank/DDBJ databases">
        <authorList>
            <person name="Sun Q."/>
            <person name="Zhou Y."/>
        </authorList>
    </citation>
    <scope>NUCLEOTIDE SEQUENCE</scope>
    <source>
        <strain evidence="1">CGMCC 4.7306</strain>
    </source>
</reference>
<keyword evidence="2" id="KW-1185">Reference proteome</keyword>
<dbReference type="AlphaFoldDB" id="A0A917W5W6"/>
<comment type="caution">
    <text evidence="1">The sequence shown here is derived from an EMBL/GenBank/DDBJ whole genome shotgun (WGS) entry which is preliminary data.</text>
</comment>
<sequence length="60" mass="6829">MQRHAEERLGRDAMAFAERAEGYDDGYLGRMHHQICDRVAELAVELAPNARRIPDFASTL</sequence>
<evidence type="ECO:0000313" key="2">
    <source>
        <dbReference type="Proteomes" id="UP000613840"/>
    </source>
</evidence>
<dbReference type="Proteomes" id="UP000613840">
    <property type="component" value="Unassembled WGS sequence"/>
</dbReference>
<accession>A0A917W5W6</accession>
<name>A0A917W5W6_9ACTN</name>
<reference evidence="1" key="1">
    <citation type="journal article" date="2014" name="Int. J. Syst. Evol. Microbiol.">
        <title>Complete genome sequence of Corynebacterium casei LMG S-19264T (=DSM 44701T), isolated from a smear-ripened cheese.</title>
        <authorList>
            <consortium name="US DOE Joint Genome Institute (JGI-PGF)"/>
            <person name="Walter F."/>
            <person name="Albersmeier A."/>
            <person name="Kalinowski J."/>
            <person name="Ruckert C."/>
        </authorList>
    </citation>
    <scope>NUCLEOTIDE SEQUENCE</scope>
    <source>
        <strain evidence="1">CGMCC 4.7306</strain>
    </source>
</reference>
<proteinExistence type="predicted"/>
<dbReference type="EMBL" id="BMMZ01000005">
    <property type="protein sequence ID" value="GGL66072.1"/>
    <property type="molecule type" value="Genomic_DNA"/>
</dbReference>
<organism evidence="1 2">
    <name type="scientific">Microlunatus endophyticus</name>
    <dbReference type="NCBI Taxonomy" id="1716077"/>
    <lineage>
        <taxon>Bacteria</taxon>
        <taxon>Bacillati</taxon>
        <taxon>Actinomycetota</taxon>
        <taxon>Actinomycetes</taxon>
        <taxon>Propionibacteriales</taxon>
        <taxon>Propionibacteriaceae</taxon>
        <taxon>Microlunatus</taxon>
    </lineage>
</organism>
<evidence type="ECO:0000313" key="1">
    <source>
        <dbReference type="EMBL" id="GGL66072.1"/>
    </source>
</evidence>
<gene>
    <name evidence="1" type="ORF">GCM10011575_25690</name>
</gene>
<protein>
    <submittedName>
        <fullName evidence="1">Uncharacterized protein</fullName>
    </submittedName>
</protein>